<organism evidence="5 6">
    <name type="scientific">Trapa incisa</name>
    <dbReference type="NCBI Taxonomy" id="236973"/>
    <lineage>
        <taxon>Eukaryota</taxon>
        <taxon>Viridiplantae</taxon>
        <taxon>Streptophyta</taxon>
        <taxon>Embryophyta</taxon>
        <taxon>Tracheophyta</taxon>
        <taxon>Spermatophyta</taxon>
        <taxon>Magnoliopsida</taxon>
        <taxon>eudicotyledons</taxon>
        <taxon>Gunneridae</taxon>
        <taxon>Pentapetalae</taxon>
        <taxon>rosids</taxon>
        <taxon>malvids</taxon>
        <taxon>Myrtales</taxon>
        <taxon>Lythraceae</taxon>
        <taxon>Trapa</taxon>
    </lineage>
</organism>
<dbReference type="FunFam" id="1.10.8.430:FF:000003">
    <property type="entry name" value="Probable disease resistance protein At5g66910"/>
    <property type="match status" value="1"/>
</dbReference>
<evidence type="ECO:0000256" key="2">
    <source>
        <dbReference type="ARBA" id="ARBA00022737"/>
    </source>
</evidence>
<dbReference type="PROSITE" id="PS51153">
    <property type="entry name" value="RPW8"/>
    <property type="match status" value="1"/>
</dbReference>
<dbReference type="Gene3D" id="3.80.10.10">
    <property type="entry name" value="Ribonuclease Inhibitor"/>
    <property type="match status" value="1"/>
</dbReference>
<dbReference type="GO" id="GO:0006952">
    <property type="term" value="P:defense response"/>
    <property type="evidence" value="ECO:0007669"/>
    <property type="project" value="UniProtKB-KW"/>
</dbReference>
<evidence type="ECO:0000256" key="3">
    <source>
        <dbReference type="ARBA" id="ARBA00022821"/>
    </source>
</evidence>
<dbReference type="AlphaFoldDB" id="A0AAN7QPT9"/>
<evidence type="ECO:0000313" key="6">
    <source>
        <dbReference type="Proteomes" id="UP001345219"/>
    </source>
</evidence>
<comment type="similarity">
    <text evidence="1">Belongs to the disease resistance NB-LRR family.</text>
</comment>
<reference evidence="5 6" key="1">
    <citation type="journal article" date="2023" name="Hortic Res">
        <title>Pangenome of water caltrop reveals structural variations and asymmetric subgenome divergence after allopolyploidization.</title>
        <authorList>
            <person name="Zhang X."/>
            <person name="Chen Y."/>
            <person name="Wang L."/>
            <person name="Yuan Y."/>
            <person name="Fang M."/>
            <person name="Shi L."/>
            <person name="Lu R."/>
            <person name="Comes H.P."/>
            <person name="Ma Y."/>
            <person name="Chen Y."/>
            <person name="Huang G."/>
            <person name="Zhou Y."/>
            <person name="Zheng Z."/>
            <person name="Qiu Y."/>
        </authorList>
    </citation>
    <scope>NUCLEOTIDE SEQUENCE [LARGE SCALE GENOMIC DNA]</scope>
    <source>
        <tissue evidence="5">Roots</tissue>
    </source>
</reference>
<keyword evidence="2" id="KW-0677">Repeat</keyword>
<dbReference type="InterPro" id="IPR027417">
    <property type="entry name" value="P-loop_NTPase"/>
</dbReference>
<dbReference type="Proteomes" id="UP001345219">
    <property type="component" value="Chromosome 24"/>
</dbReference>
<dbReference type="Pfam" id="PF00931">
    <property type="entry name" value="NB-ARC"/>
    <property type="match status" value="1"/>
</dbReference>
<dbReference type="Gene3D" id="3.40.50.300">
    <property type="entry name" value="P-loop containing nucleotide triphosphate hydrolases"/>
    <property type="match status" value="1"/>
</dbReference>
<dbReference type="SUPFAM" id="SSF52058">
    <property type="entry name" value="L domain-like"/>
    <property type="match status" value="1"/>
</dbReference>
<dbReference type="InterPro" id="IPR008808">
    <property type="entry name" value="Powdery_mildew-R_dom"/>
</dbReference>
<proteinExistence type="inferred from homology"/>
<dbReference type="SUPFAM" id="SSF52540">
    <property type="entry name" value="P-loop containing nucleoside triphosphate hydrolases"/>
    <property type="match status" value="1"/>
</dbReference>
<dbReference type="InterPro" id="IPR042197">
    <property type="entry name" value="Apaf_helical"/>
</dbReference>
<keyword evidence="3" id="KW-0611">Plant defense</keyword>
<evidence type="ECO:0000259" key="4">
    <source>
        <dbReference type="PROSITE" id="PS51153"/>
    </source>
</evidence>
<sequence length="877" mass="100749">MGTKKQTAILTPGHFVGPMMSASSLGWLGYEPSLFSLVVIFQFFDSYALTMAVTDFFAGEIATELLKMLVQIVNKSIVCKSSARQLMSTLDNFGKVIQEIKNSGEELPERRQFELDRIHEEMKSAQELCFKIMKSSKWNAYKNLQYSRKLDRINKRVMGFIQGSMQLHMYAGICKLSSNTSEKFDQIDGSIRRLEQQVTGMNIRADCWVERAIQFQDQDQSMWEEAHGRGIVVGLEDGRRKVREMLMTSRDDPRVVGIHGMGGSGKTTLAREILRDEQVKAHFNNKIMFLTVCQSPNIHELKARMRGFLMGNDPSSMHDTWSSQYGRTNSTPVPALIVLDDVWNLKDLEQLMVFKGHSGCKILVVSRCRFPTIVRTTYDIECLRKHEAMTLFCLTAFQQHSIPPGVNENLVKQVVNECKGLPLALKVIGGSLRDQPEKLWDNARNRLQRGLPIDESHENNLLEKMKISFDHLDKKVKECFLDLGSFPEDRRIPLDILINMWMEVHDLHQEDAYVILYELANKNLLTLVKDPRAGELYSSCYDVFVTQHDVLRDLALYLINQGELNEQERLVMPRRESELPREWERHSDRPFNARIVSIHTGEMSDMEWPKMDLSNAEVLILNFSAKDYFLPPFIEDMRKLSVLILINQDTSIAVLRNFKVFNSLTNLRSLWLEKVNSPDLSETNVPFTKMQKISLILCKINNSLDPSVVDLPQIFPRITDLTIDHCDDLMELPPSICRMKSMKSMSVTNCHALRRLPPCMDLLTSLEILRIYACPSLSTLPPGICELRCLKYLDISQCVNLARLPDRIGNLISLERIDMRECSQVRCIPKSALGMQSLKNIICDEEVSPVWRDVKRARPEIQLQVVEKCFTLDWLDE</sequence>
<protein>
    <recommendedName>
        <fullName evidence="4">RPW8 domain-containing protein</fullName>
    </recommendedName>
</protein>
<evidence type="ECO:0000256" key="1">
    <source>
        <dbReference type="ARBA" id="ARBA00008894"/>
    </source>
</evidence>
<dbReference type="PANTHER" id="PTHR36766:SF30">
    <property type="entry name" value="TIR-NBS TYPE DISEASE RESISTANCE PROTEIN-RELATED"/>
    <property type="match status" value="1"/>
</dbReference>
<dbReference type="InterPro" id="IPR036388">
    <property type="entry name" value="WH-like_DNA-bd_sf"/>
</dbReference>
<dbReference type="Gene3D" id="1.10.8.430">
    <property type="entry name" value="Helical domain of apoptotic protease-activating factors"/>
    <property type="match status" value="1"/>
</dbReference>
<keyword evidence="6" id="KW-1185">Reference proteome</keyword>
<gene>
    <name evidence="5" type="ORF">SAY87_031537</name>
</gene>
<name>A0AAN7QPT9_9MYRT</name>
<dbReference type="InterPro" id="IPR032675">
    <property type="entry name" value="LRR_dom_sf"/>
</dbReference>
<dbReference type="PANTHER" id="PTHR36766">
    <property type="entry name" value="PLANT BROAD-SPECTRUM MILDEW RESISTANCE PROTEIN RPW8"/>
    <property type="match status" value="1"/>
</dbReference>
<comment type="caution">
    <text evidence="5">The sequence shown here is derived from an EMBL/GenBank/DDBJ whole genome shotgun (WGS) entry which is preliminary data.</text>
</comment>
<feature type="domain" description="RPW8" evidence="4">
    <location>
        <begin position="51"/>
        <end position="199"/>
    </location>
</feature>
<evidence type="ECO:0000313" key="5">
    <source>
        <dbReference type="EMBL" id="KAK4771005.1"/>
    </source>
</evidence>
<dbReference type="Gene3D" id="1.10.10.10">
    <property type="entry name" value="Winged helix-like DNA-binding domain superfamily/Winged helix DNA-binding domain"/>
    <property type="match status" value="1"/>
</dbReference>
<accession>A0AAN7QPT9</accession>
<dbReference type="EMBL" id="JAXIOK010000005">
    <property type="protein sequence ID" value="KAK4771005.1"/>
    <property type="molecule type" value="Genomic_DNA"/>
</dbReference>
<dbReference type="GO" id="GO:0043531">
    <property type="term" value="F:ADP binding"/>
    <property type="evidence" value="ECO:0007669"/>
    <property type="project" value="InterPro"/>
</dbReference>
<dbReference type="InterPro" id="IPR002182">
    <property type="entry name" value="NB-ARC"/>
</dbReference>
<dbReference type="Pfam" id="PF05659">
    <property type="entry name" value="RPW8"/>
    <property type="match status" value="1"/>
</dbReference>
<dbReference type="PRINTS" id="PR00364">
    <property type="entry name" value="DISEASERSIST"/>
</dbReference>